<dbReference type="Proteomes" id="UP000646053">
    <property type="component" value="Unassembled WGS sequence"/>
</dbReference>
<feature type="transmembrane region" description="Helical" evidence="1">
    <location>
        <begin position="20"/>
        <end position="38"/>
    </location>
</feature>
<dbReference type="SUPFAM" id="SSF69322">
    <property type="entry name" value="Tricorn protease domain 2"/>
    <property type="match status" value="1"/>
</dbReference>
<evidence type="ECO:0008006" key="4">
    <source>
        <dbReference type="Google" id="ProtNLM"/>
    </source>
</evidence>
<dbReference type="AlphaFoldDB" id="A0A8J8CME3"/>
<organism evidence="2 3">
    <name type="scientific">Myxacorys almedinensis A</name>
    <dbReference type="NCBI Taxonomy" id="2690445"/>
    <lineage>
        <taxon>Bacteria</taxon>
        <taxon>Bacillati</taxon>
        <taxon>Cyanobacteriota</taxon>
        <taxon>Cyanophyceae</taxon>
        <taxon>Leptolyngbyales</taxon>
        <taxon>Leptolyngbyaceae</taxon>
        <taxon>Myxacorys</taxon>
        <taxon>Myxacorys almedinensis</taxon>
    </lineage>
</organism>
<evidence type="ECO:0000313" key="2">
    <source>
        <dbReference type="EMBL" id="NDJ17162.1"/>
    </source>
</evidence>
<evidence type="ECO:0000313" key="3">
    <source>
        <dbReference type="Proteomes" id="UP000646053"/>
    </source>
</evidence>
<sequence length="506" mass="55570">MMQTPSAPRKQFFQPLDRAALGLTAVLAVLIGILLINGDRSAPQIREFTWQDKQIGAGDKAFVLTFSRPMDHASVEQNLRINPSLPGKVSWAGRRLAYTLNQPAPYGTNYQVSLQDARDRFTPEGANRATLQSFVGNFRTRDRAFAYIGVEGDEAERLILYNMTREEKKVLTPPSLMVMDFKPYPNSDRILFSAVEKTSQSQSLIEQKLYTVTTGLQVDAPQPLGDEQGLQLFSAEAPATPSGQVTEILDNRNYQNLKFDLSANGDVIVVQRINRADPNDSGPWVIRGSGKAESLDNKQPGGDFLITPDSTSLAIAQGQGLAILPLQPQADPLDFLPKFGNVLSFANDGTAAAMVKFNTDYTRSLFLVTNQGDPKEIFKTTGSIQAAQFDSTQQILYCLLTNLIPGKTYQEQPYLAAIDLKGAIKGGKPEQTLHPLVLLPNQRDIQMTVAPDGSSLLFDQTQPTEGASGSAIATSRLWLLPLSSDFNAKLQPETLPFSGFYPRWLP</sequence>
<keyword evidence="1" id="KW-0812">Transmembrane</keyword>
<dbReference type="Gene3D" id="2.60.40.3710">
    <property type="match status" value="1"/>
</dbReference>
<keyword evidence="1" id="KW-1133">Transmembrane helix</keyword>
<reference evidence="2" key="1">
    <citation type="submission" date="2019-12" db="EMBL/GenBank/DDBJ databases">
        <title>High-Quality draft genome sequences of three cyanobacteria isolated from the limestone walls of the Old Cathedral of Coimbra.</title>
        <authorList>
            <person name="Tiago I."/>
            <person name="Soares F."/>
            <person name="Portugal A."/>
        </authorList>
    </citation>
    <scope>NUCLEOTIDE SEQUENCE</scope>
    <source>
        <strain evidence="2">A</strain>
    </source>
</reference>
<comment type="caution">
    <text evidence="2">The sequence shown here is derived from an EMBL/GenBank/DDBJ whole genome shotgun (WGS) entry which is preliminary data.</text>
</comment>
<keyword evidence="3" id="KW-1185">Reference proteome</keyword>
<dbReference type="EMBL" id="WVIE01000007">
    <property type="protein sequence ID" value="NDJ17162.1"/>
    <property type="molecule type" value="Genomic_DNA"/>
</dbReference>
<protein>
    <recommendedName>
        <fullName evidence="4">SbsA Ig-like domain-containing protein</fullName>
    </recommendedName>
</protein>
<gene>
    <name evidence="2" type="ORF">GS601_07645</name>
</gene>
<keyword evidence="1" id="KW-0472">Membrane</keyword>
<dbReference type="RefSeq" id="WP_162422677.1">
    <property type="nucleotide sequence ID" value="NZ_WVIE01000007.1"/>
</dbReference>
<evidence type="ECO:0000256" key="1">
    <source>
        <dbReference type="SAM" id="Phobius"/>
    </source>
</evidence>
<name>A0A8J8CME3_9CYAN</name>
<proteinExistence type="predicted"/>
<accession>A0A8J8CME3</accession>